<name>A0A6F8Y378_9ACTN</name>
<dbReference type="NCBIfam" id="NF038356">
    <property type="entry name" value="actino_DLW39"/>
    <property type="match status" value="1"/>
</dbReference>
<organism evidence="1 2">
    <name type="scientific">Phytohabitans flavus</name>
    <dbReference type="NCBI Taxonomy" id="1076124"/>
    <lineage>
        <taxon>Bacteria</taxon>
        <taxon>Bacillati</taxon>
        <taxon>Actinomycetota</taxon>
        <taxon>Actinomycetes</taxon>
        <taxon>Micromonosporales</taxon>
        <taxon>Micromonosporaceae</taxon>
    </lineage>
</organism>
<evidence type="ECO:0000313" key="2">
    <source>
        <dbReference type="Proteomes" id="UP000502508"/>
    </source>
</evidence>
<keyword evidence="2" id="KW-1185">Reference proteome</keyword>
<dbReference type="InterPro" id="IPR047990">
    <property type="entry name" value="DLW39-like"/>
</dbReference>
<dbReference type="RefSeq" id="WP_232072193.1">
    <property type="nucleotide sequence ID" value="NZ_AP022870.1"/>
</dbReference>
<protein>
    <submittedName>
        <fullName evidence="1">Uncharacterized protein</fullName>
    </submittedName>
</protein>
<gene>
    <name evidence="1" type="ORF">Pflav_069840</name>
</gene>
<reference evidence="1 2" key="2">
    <citation type="submission" date="2020-03" db="EMBL/GenBank/DDBJ databases">
        <authorList>
            <person name="Ichikawa N."/>
            <person name="Kimura A."/>
            <person name="Kitahashi Y."/>
            <person name="Uohara A."/>
        </authorList>
    </citation>
    <scope>NUCLEOTIDE SEQUENCE [LARGE SCALE GENOMIC DNA]</scope>
    <source>
        <strain evidence="1 2">NBRC 107702</strain>
    </source>
</reference>
<reference evidence="1 2" key="1">
    <citation type="submission" date="2020-03" db="EMBL/GenBank/DDBJ databases">
        <title>Whole genome shotgun sequence of Phytohabitans flavus NBRC 107702.</title>
        <authorList>
            <person name="Komaki H."/>
            <person name="Tamura T."/>
        </authorList>
    </citation>
    <scope>NUCLEOTIDE SEQUENCE [LARGE SCALE GENOMIC DNA]</scope>
    <source>
        <strain evidence="1 2">NBRC 107702</strain>
    </source>
</reference>
<dbReference type="EMBL" id="AP022870">
    <property type="protein sequence ID" value="BCB80574.1"/>
    <property type="molecule type" value="Genomic_DNA"/>
</dbReference>
<dbReference type="KEGG" id="pfla:Pflav_069840"/>
<sequence length="42" mass="4629">MWKKLLIIAGVIGAAALIAKKVKESNDERALWHEATTAPDLR</sequence>
<accession>A0A6F8Y378</accession>
<dbReference type="AlphaFoldDB" id="A0A6F8Y378"/>
<dbReference type="Proteomes" id="UP000502508">
    <property type="component" value="Chromosome"/>
</dbReference>
<evidence type="ECO:0000313" key="1">
    <source>
        <dbReference type="EMBL" id="BCB80574.1"/>
    </source>
</evidence>
<proteinExistence type="predicted"/>